<reference evidence="2" key="1">
    <citation type="submission" date="2022-11" db="UniProtKB">
        <authorList>
            <consortium name="WormBaseParasite"/>
        </authorList>
    </citation>
    <scope>IDENTIFICATION</scope>
</reference>
<dbReference type="Proteomes" id="UP000887579">
    <property type="component" value="Unplaced"/>
</dbReference>
<proteinExistence type="predicted"/>
<protein>
    <submittedName>
        <fullName evidence="2">MRG domain-containing protein</fullName>
    </submittedName>
</protein>
<evidence type="ECO:0000313" key="2">
    <source>
        <dbReference type="WBParaSite" id="ES5_v2.g29807.t1"/>
    </source>
</evidence>
<accession>A0AC34GJM4</accession>
<evidence type="ECO:0000313" key="1">
    <source>
        <dbReference type="Proteomes" id="UP000887579"/>
    </source>
</evidence>
<dbReference type="WBParaSite" id="ES5_v2.g29807.t1">
    <property type="protein sequence ID" value="ES5_v2.g29807.t1"/>
    <property type="gene ID" value="ES5_v2.g29807"/>
</dbReference>
<name>A0AC34GJM4_9BILA</name>
<organism evidence="1 2">
    <name type="scientific">Panagrolaimus sp. ES5</name>
    <dbReference type="NCBI Taxonomy" id="591445"/>
    <lineage>
        <taxon>Eukaryota</taxon>
        <taxon>Metazoa</taxon>
        <taxon>Ecdysozoa</taxon>
        <taxon>Nematoda</taxon>
        <taxon>Chromadorea</taxon>
        <taxon>Rhabditida</taxon>
        <taxon>Tylenchina</taxon>
        <taxon>Panagrolaimomorpha</taxon>
        <taxon>Panagrolaimoidea</taxon>
        <taxon>Panagrolaimidae</taxon>
        <taxon>Panagrolaimus</taxon>
    </lineage>
</organism>
<sequence length="157" mass="17667">MIEKHSKLVKLPASITIDQIVGDYESSQRNPYSQIPGGDDMLSGNLDALLKTFAQRLSGEIIFKFEISQFLDMLNKKRNELGYSDITMAQYRSSLNEGGEVEASKHDSSEAKDEPVTMRETRSKRQSKADSDKRSSTKKELNPGPIKDEDIPFSTVY</sequence>